<dbReference type="Pfam" id="PF12833">
    <property type="entry name" value="HTH_18"/>
    <property type="match status" value="1"/>
</dbReference>
<feature type="domain" description="HTH araC/xylS-type" evidence="4">
    <location>
        <begin position="39"/>
        <end position="106"/>
    </location>
</feature>
<evidence type="ECO:0000256" key="3">
    <source>
        <dbReference type="ARBA" id="ARBA00023163"/>
    </source>
</evidence>
<dbReference type="Proteomes" id="UP000192610">
    <property type="component" value="Unassembled WGS sequence"/>
</dbReference>
<evidence type="ECO:0000313" key="5">
    <source>
        <dbReference type="EMBL" id="OQP54347.1"/>
    </source>
</evidence>
<protein>
    <recommendedName>
        <fullName evidence="4">HTH araC/xylS-type domain-containing protein</fullName>
    </recommendedName>
</protein>
<dbReference type="PROSITE" id="PS01124">
    <property type="entry name" value="HTH_ARAC_FAMILY_2"/>
    <property type="match status" value="1"/>
</dbReference>
<evidence type="ECO:0000313" key="6">
    <source>
        <dbReference type="Proteomes" id="UP000192610"/>
    </source>
</evidence>
<dbReference type="EMBL" id="LVXG01000004">
    <property type="protein sequence ID" value="OQP54347.1"/>
    <property type="molecule type" value="Genomic_DNA"/>
</dbReference>
<dbReference type="PANTHER" id="PTHR43280">
    <property type="entry name" value="ARAC-FAMILY TRANSCRIPTIONAL REGULATOR"/>
    <property type="match status" value="1"/>
</dbReference>
<keyword evidence="1" id="KW-0805">Transcription regulation</keyword>
<proteinExistence type="predicted"/>
<dbReference type="GO" id="GO:0043565">
    <property type="term" value="F:sequence-specific DNA binding"/>
    <property type="evidence" value="ECO:0007669"/>
    <property type="project" value="InterPro"/>
</dbReference>
<keyword evidence="3" id="KW-0804">Transcription</keyword>
<organism evidence="5 6">
    <name type="scientific">Niastella yeongjuensis</name>
    <dbReference type="NCBI Taxonomy" id="354355"/>
    <lineage>
        <taxon>Bacteria</taxon>
        <taxon>Pseudomonadati</taxon>
        <taxon>Bacteroidota</taxon>
        <taxon>Chitinophagia</taxon>
        <taxon>Chitinophagales</taxon>
        <taxon>Chitinophagaceae</taxon>
        <taxon>Niastella</taxon>
    </lineage>
</organism>
<dbReference type="PANTHER" id="PTHR43280:SF2">
    <property type="entry name" value="HTH-TYPE TRANSCRIPTIONAL REGULATOR EXSA"/>
    <property type="match status" value="1"/>
</dbReference>
<comment type="caution">
    <text evidence="5">The sequence shown here is derived from an EMBL/GenBank/DDBJ whole genome shotgun (WGS) entry which is preliminary data.</text>
</comment>
<sequence>MYVRNSVKTLQQYMDDHPLAYKTLREIWLLRADADRNMLEKAFKQITGYGIKEYLVKVRLEQSKQYLRNGMQIKHVATKSKYKSQSAYCTAFKRHFKRSPTDWLKDEQP</sequence>
<dbReference type="InterPro" id="IPR018060">
    <property type="entry name" value="HTH_AraC"/>
</dbReference>
<dbReference type="SUPFAM" id="SSF46689">
    <property type="entry name" value="Homeodomain-like"/>
    <property type="match status" value="1"/>
</dbReference>
<dbReference type="GO" id="GO:0003700">
    <property type="term" value="F:DNA-binding transcription factor activity"/>
    <property type="evidence" value="ECO:0007669"/>
    <property type="project" value="InterPro"/>
</dbReference>
<keyword evidence="2" id="KW-0238">DNA-binding</keyword>
<evidence type="ECO:0000256" key="2">
    <source>
        <dbReference type="ARBA" id="ARBA00023125"/>
    </source>
</evidence>
<keyword evidence="6" id="KW-1185">Reference proteome</keyword>
<accession>A0A1V9F7X7</accession>
<gene>
    <name evidence="5" type="ORF">A4H97_22975</name>
</gene>
<dbReference type="AlphaFoldDB" id="A0A1V9F7X7"/>
<dbReference type="Gene3D" id="1.10.10.60">
    <property type="entry name" value="Homeodomain-like"/>
    <property type="match status" value="1"/>
</dbReference>
<dbReference type="STRING" id="354355.SAMN05660816_05112"/>
<reference evidence="6" key="1">
    <citation type="submission" date="2016-04" db="EMBL/GenBank/DDBJ databases">
        <authorList>
            <person name="Chen L."/>
            <person name="Zhuang W."/>
            <person name="Wang G."/>
        </authorList>
    </citation>
    <scope>NUCLEOTIDE SEQUENCE [LARGE SCALE GENOMIC DNA]</scope>
    <source>
        <strain evidence="6">17621</strain>
    </source>
</reference>
<dbReference type="InterPro" id="IPR009057">
    <property type="entry name" value="Homeodomain-like_sf"/>
</dbReference>
<evidence type="ECO:0000256" key="1">
    <source>
        <dbReference type="ARBA" id="ARBA00023015"/>
    </source>
</evidence>
<dbReference type="SMART" id="SM00342">
    <property type="entry name" value="HTH_ARAC"/>
    <property type="match status" value="1"/>
</dbReference>
<name>A0A1V9F7X7_9BACT</name>
<evidence type="ECO:0000259" key="4">
    <source>
        <dbReference type="PROSITE" id="PS01124"/>
    </source>
</evidence>